<evidence type="ECO:0000256" key="1">
    <source>
        <dbReference type="SAM" id="Phobius"/>
    </source>
</evidence>
<sequence length="152" mass="16387">MTASAPQSPCPTLVAWLGYGGLIPFVALAAASWLDPAHVATWVPGLLAYGAVILSFVGALHWAFAMTHPQLQDAPKHALYLWSVVPSLLGWLALMMVPKAGALLLIAGLLAHYRQDLRLARVISLPVWFLPLRLRLTVVACLCLAVVFVTAR</sequence>
<comment type="caution">
    <text evidence="2">The sequence shown here is derived from an EMBL/GenBank/DDBJ whole genome shotgun (WGS) entry which is preliminary data.</text>
</comment>
<proteinExistence type="predicted"/>
<feature type="transmembrane region" description="Helical" evidence="1">
    <location>
        <begin position="88"/>
        <end position="111"/>
    </location>
</feature>
<name>A0A1T1AX05_RHOFE</name>
<protein>
    <recommendedName>
        <fullName evidence="4">DUF3429 domain-containing protein</fullName>
    </recommendedName>
</protein>
<evidence type="ECO:0000313" key="3">
    <source>
        <dbReference type="Proteomes" id="UP000190750"/>
    </source>
</evidence>
<evidence type="ECO:0000313" key="2">
    <source>
        <dbReference type="EMBL" id="OOV08508.1"/>
    </source>
</evidence>
<gene>
    <name evidence="2" type="ORF">RF819_19020</name>
</gene>
<keyword evidence="1" id="KW-1133">Transmembrane helix</keyword>
<feature type="transmembrane region" description="Helical" evidence="1">
    <location>
        <begin position="46"/>
        <end position="68"/>
    </location>
</feature>
<dbReference type="EMBL" id="MTJN01000002">
    <property type="protein sequence ID" value="OOV08508.1"/>
    <property type="molecule type" value="Genomic_DNA"/>
</dbReference>
<keyword evidence="1" id="KW-0812">Transmembrane</keyword>
<dbReference type="OrthoDB" id="8591832at2"/>
<dbReference type="InterPro" id="IPR021836">
    <property type="entry name" value="DUF3429"/>
</dbReference>
<dbReference type="PANTHER" id="PTHR15887">
    <property type="entry name" value="TRANSMEMBRANE PROTEIN 69"/>
    <property type="match status" value="1"/>
</dbReference>
<dbReference type="AlphaFoldDB" id="A0A1T1AX05"/>
<dbReference type="PANTHER" id="PTHR15887:SF1">
    <property type="entry name" value="TRANSMEMBRANE PROTEIN 69"/>
    <property type="match status" value="1"/>
</dbReference>
<dbReference type="Pfam" id="PF11911">
    <property type="entry name" value="DUF3429"/>
    <property type="match status" value="1"/>
</dbReference>
<dbReference type="RefSeq" id="WP_078366394.1">
    <property type="nucleotide sequence ID" value="NZ_MTJN01000002.1"/>
</dbReference>
<dbReference type="STRING" id="28066.RF819_19020"/>
<dbReference type="Proteomes" id="UP000190750">
    <property type="component" value="Unassembled WGS sequence"/>
</dbReference>
<reference evidence="2 3" key="1">
    <citation type="submission" date="2017-01" db="EMBL/GenBank/DDBJ databases">
        <title>Genome sequencing of Rhodoferax fermentans JCM 7819.</title>
        <authorList>
            <person name="Kim Y.J."/>
            <person name="Farh M.E.-A."/>
            <person name="Yang D.-C."/>
        </authorList>
    </citation>
    <scope>NUCLEOTIDE SEQUENCE [LARGE SCALE GENOMIC DNA]</scope>
    <source>
        <strain evidence="2 3">JCM 7819</strain>
    </source>
</reference>
<accession>A0A1T1AX05</accession>
<keyword evidence="1" id="KW-0472">Membrane</keyword>
<keyword evidence="3" id="KW-1185">Reference proteome</keyword>
<evidence type="ECO:0008006" key="4">
    <source>
        <dbReference type="Google" id="ProtNLM"/>
    </source>
</evidence>
<organism evidence="2 3">
    <name type="scientific">Rhodoferax fermentans</name>
    <dbReference type="NCBI Taxonomy" id="28066"/>
    <lineage>
        <taxon>Bacteria</taxon>
        <taxon>Pseudomonadati</taxon>
        <taxon>Pseudomonadota</taxon>
        <taxon>Betaproteobacteria</taxon>
        <taxon>Burkholderiales</taxon>
        <taxon>Comamonadaceae</taxon>
        <taxon>Rhodoferax</taxon>
    </lineage>
</organism>
<feature type="transmembrane region" description="Helical" evidence="1">
    <location>
        <begin position="13"/>
        <end position="34"/>
    </location>
</feature>
<feature type="transmembrane region" description="Helical" evidence="1">
    <location>
        <begin position="132"/>
        <end position="151"/>
    </location>
</feature>